<keyword evidence="2" id="KW-1185">Reference proteome</keyword>
<gene>
    <name evidence="1" type="ORF">TBC1_11678</name>
</gene>
<dbReference type="EMBL" id="DF968182">
    <property type="protein sequence ID" value="GAP42547.1"/>
    <property type="molecule type" value="Genomic_DNA"/>
</dbReference>
<evidence type="ECO:0000313" key="2">
    <source>
        <dbReference type="Proteomes" id="UP000053091"/>
    </source>
</evidence>
<sequence>MIINQQYSFSQGFGRGEKKRARDYGPVCFCTINSEIQQFHGCLVNLFLIREDGFFKDTVKANRSKC</sequence>
<reference evidence="1" key="1">
    <citation type="journal article" date="2015" name="Genome Announc.">
        <title>Draft Genome Sequence of Bacteroidales Strain TBC1, a Novel Isolate from a Methanogenic Wastewater Treatment System.</title>
        <authorList>
            <person name="Tourlousse D.M."/>
            <person name="Matsuura N."/>
            <person name="Sun L."/>
            <person name="Toyonaga M."/>
            <person name="Kuroda K."/>
            <person name="Ohashi A."/>
            <person name="Cruz R."/>
            <person name="Yamaguchi T."/>
            <person name="Sekiguchi Y."/>
        </authorList>
    </citation>
    <scope>NUCLEOTIDE SEQUENCE [LARGE SCALE GENOMIC DNA]</scope>
    <source>
        <strain evidence="1">TBC1</strain>
    </source>
</reference>
<proteinExistence type="predicted"/>
<organism evidence="1">
    <name type="scientific">Lentimicrobium saccharophilum</name>
    <dbReference type="NCBI Taxonomy" id="1678841"/>
    <lineage>
        <taxon>Bacteria</taxon>
        <taxon>Pseudomonadati</taxon>
        <taxon>Bacteroidota</taxon>
        <taxon>Bacteroidia</taxon>
        <taxon>Bacteroidales</taxon>
        <taxon>Lentimicrobiaceae</taxon>
        <taxon>Lentimicrobium</taxon>
    </lineage>
</organism>
<evidence type="ECO:0000313" key="1">
    <source>
        <dbReference type="EMBL" id="GAP42547.1"/>
    </source>
</evidence>
<dbReference type="Proteomes" id="UP000053091">
    <property type="component" value="Unassembled WGS sequence"/>
</dbReference>
<accession>A0A0S7C1A5</accession>
<dbReference type="AlphaFoldDB" id="A0A0S7C1A5"/>
<protein>
    <submittedName>
        <fullName evidence="1">Uncharacterized protein</fullName>
    </submittedName>
</protein>
<name>A0A0S7C1A5_9BACT</name>